<organism evidence="1 2">
    <name type="scientific">Acrobeloides nanus</name>
    <dbReference type="NCBI Taxonomy" id="290746"/>
    <lineage>
        <taxon>Eukaryota</taxon>
        <taxon>Metazoa</taxon>
        <taxon>Ecdysozoa</taxon>
        <taxon>Nematoda</taxon>
        <taxon>Chromadorea</taxon>
        <taxon>Rhabditida</taxon>
        <taxon>Tylenchina</taxon>
        <taxon>Cephalobomorpha</taxon>
        <taxon>Cephaloboidea</taxon>
        <taxon>Cephalobidae</taxon>
        <taxon>Acrobeloides</taxon>
    </lineage>
</organism>
<protein>
    <submittedName>
        <fullName evidence="2">Transposase MuDR plant domain-containing protein</fullName>
    </submittedName>
</protein>
<proteinExistence type="predicted"/>
<dbReference type="WBParaSite" id="ACRNAN_Path_761.g2882.t1">
    <property type="protein sequence ID" value="ACRNAN_Path_761.g2882.t1"/>
    <property type="gene ID" value="ACRNAN_Path_761.g2882"/>
</dbReference>
<keyword evidence="1" id="KW-1185">Reference proteome</keyword>
<accession>A0A914CBC4</accession>
<evidence type="ECO:0000313" key="2">
    <source>
        <dbReference type="WBParaSite" id="ACRNAN_Path_761.g2882.t1"/>
    </source>
</evidence>
<name>A0A914CBC4_9BILA</name>
<evidence type="ECO:0000313" key="1">
    <source>
        <dbReference type="Proteomes" id="UP000887540"/>
    </source>
</evidence>
<sequence>MFRHFRFREVHASTFTADVKWYFSSRTKATLKQYNATCENSKCPRRFEYYVVKRNSDEWKMAVDVTNARFVIFRDNLIDAIPHWWLA</sequence>
<dbReference type="Proteomes" id="UP000887540">
    <property type="component" value="Unplaced"/>
</dbReference>
<dbReference type="AlphaFoldDB" id="A0A914CBC4"/>
<reference evidence="2" key="1">
    <citation type="submission" date="2022-11" db="UniProtKB">
        <authorList>
            <consortium name="WormBaseParasite"/>
        </authorList>
    </citation>
    <scope>IDENTIFICATION</scope>
</reference>